<accession>A0A7N2LBT4</accession>
<dbReference type="InterPro" id="IPR036770">
    <property type="entry name" value="Ankyrin_rpt-contain_sf"/>
</dbReference>
<dbReference type="OMA" id="TEFILVC"/>
<dbReference type="PANTHER" id="PTHR24128">
    <property type="entry name" value="HOMEOBOX PROTEIN WARIAI"/>
    <property type="match status" value="1"/>
</dbReference>
<organism evidence="2 3">
    <name type="scientific">Quercus lobata</name>
    <name type="common">Valley oak</name>
    <dbReference type="NCBI Taxonomy" id="97700"/>
    <lineage>
        <taxon>Eukaryota</taxon>
        <taxon>Viridiplantae</taxon>
        <taxon>Streptophyta</taxon>
        <taxon>Embryophyta</taxon>
        <taxon>Tracheophyta</taxon>
        <taxon>Spermatophyta</taxon>
        <taxon>Magnoliopsida</taxon>
        <taxon>eudicotyledons</taxon>
        <taxon>Gunneridae</taxon>
        <taxon>Pentapetalae</taxon>
        <taxon>rosids</taxon>
        <taxon>fabids</taxon>
        <taxon>Fagales</taxon>
        <taxon>Fagaceae</taxon>
        <taxon>Quercus</taxon>
    </lineage>
</organism>
<feature type="repeat" description="ANK" evidence="1">
    <location>
        <begin position="70"/>
        <end position="97"/>
    </location>
</feature>
<dbReference type="SUPFAM" id="SSF48403">
    <property type="entry name" value="Ankyrin repeat"/>
    <property type="match status" value="1"/>
</dbReference>
<dbReference type="EnsemblPlants" id="QL04p002145:mrna">
    <property type="protein sequence ID" value="QL04p002145:mrna"/>
    <property type="gene ID" value="QL04p002145"/>
</dbReference>
<dbReference type="PANTHER" id="PTHR24128:SF24">
    <property type="entry name" value="ANKYRIN REPEAT PROTEIN"/>
    <property type="match status" value="1"/>
</dbReference>
<keyword evidence="3" id="KW-1185">Reference proteome</keyword>
<dbReference type="PROSITE" id="PS50088">
    <property type="entry name" value="ANK_REPEAT"/>
    <property type="match status" value="1"/>
</dbReference>
<evidence type="ECO:0000313" key="2">
    <source>
        <dbReference type="EnsemblPlants" id="QL04p002145:mrna"/>
    </source>
</evidence>
<dbReference type="Pfam" id="PF12796">
    <property type="entry name" value="Ank_2"/>
    <property type="match status" value="2"/>
</dbReference>
<evidence type="ECO:0000256" key="1">
    <source>
        <dbReference type="PROSITE-ProRule" id="PRU00023"/>
    </source>
</evidence>
<dbReference type="InterPro" id="IPR002110">
    <property type="entry name" value="Ankyrin_rpt"/>
</dbReference>
<dbReference type="SMART" id="SM00248">
    <property type="entry name" value="ANK"/>
    <property type="match status" value="4"/>
</dbReference>
<keyword evidence="1" id="KW-0040">ANK repeat</keyword>
<dbReference type="EMBL" id="LRBV02000004">
    <property type="status" value="NOT_ANNOTATED_CDS"/>
    <property type="molecule type" value="Genomic_DNA"/>
</dbReference>
<dbReference type="Gramene" id="QL04p002145:mrna">
    <property type="protein sequence ID" value="QL04p002145:mrna"/>
    <property type="gene ID" value="QL04p002145"/>
</dbReference>
<evidence type="ECO:0000313" key="3">
    <source>
        <dbReference type="Proteomes" id="UP000594261"/>
    </source>
</evidence>
<reference evidence="2" key="2">
    <citation type="submission" date="2021-01" db="UniProtKB">
        <authorList>
            <consortium name="EnsemblPlants"/>
        </authorList>
    </citation>
    <scope>IDENTIFICATION</scope>
</reference>
<dbReference type="PROSITE" id="PS50297">
    <property type="entry name" value="ANK_REP_REGION"/>
    <property type="match status" value="1"/>
</dbReference>
<reference evidence="2 3" key="1">
    <citation type="journal article" date="2016" name="G3 (Bethesda)">
        <title>First Draft Assembly and Annotation of the Genome of a California Endemic Oak Quercus lobata Nee (Fagaceae).</title>
        <authorList>
            <person name="Sork V.L."/>
            <person name="Fitz-Gibbon S.T."/>
            <person name="Puiu D."/>
            <person name="Crepeau M."/>
            <person name="Gugger P.F."/>
            <person name="Sherman R."/>
            <person name="Stevens K."/>
            <person name="Langley C.H."/>
            <person name="Pellegrini M."/>
            <person name="Salzberg S.L."/>
        </authorList>
    </citation>
    <scope>NUCLEOTIDE SEQUENCE [LARGE SCALE GENOMIC DNA]</scope>
    <source>
        <strain evidence="2 3">cv. SW786</strain>
    </source>
</reference>
<dbReference type="Proteomes" id="UP000594261">
    <property type="component" value="Chromosome 4"/>
</dbReference>
<protein>
    <recommendedName>
        <fullName evidence="4">Ankyrin repeat-containing protein</fullName>
    </recommendedName>
</protein>
<dbReference type="InParanoid" id="A0A7N2LBT4"/>
<evidence type="ECO:0008006" key="4">
    <source>
        <dbReference type="Google" id="ProtNLM"/>
    </source>
</evidence>
<sequence>MDERMKQFVENGDINAFYQLIIEDVKLLEHIDELPFADTPLHIAASTGQITFAVEMMGLKPLFAHKLNQNGFSPIHLTLQNGHIELVRQLLQIDGDLVHVKGREHLTPLHYIVESGKHLDLLEELLLICPDSIVDVTGRNKTALHIALKYNRLDVFNFLVTLESKDETSLIYITQAMRHLLAWGYKFVNVNHKNLEDETTWDMLRRAKAKSGYAMLC</sequence>
<name>A0A7N2LBT4_QUELO</name>
<proteinExistence type="predicted"/>
<dbReference type="Gene3D" id="1.25.40.20">
    <property type="entry name" value="Ankyrin repeat-containing domain"/>
    <property type="match status" value="1"/>
</dbReference>
<dbReference type="AlphaFoldDB" id="A0A7N2LBT4"/>